<evidence type="ECO:0000313" key="4">
    <source>
        <dbReference type="Proteomes" id="UP000275777"/>
    </source>
</evidence>
<dbReference type="Proteomes" id="UP000254029">
    <property type="component" value="Unassembled WGS sequence"/>
</dbReference>
<proteinExistence type="predicted"/>
<protein>
    <submittedName>
        <fullName evidence="2">Uncharacterized protein</fullName>
    </submittedName>
</protein>
<dbReference type="EMBL" id="UIGR01000001">
    <property type="protein sequence ID" value="SUX32319.1"/>
    <property type="molecule type" value="Genomic_DNA"/>
</dbReference>
<dbReference type="AlphaFoldDB" id="A0A381EUW0"/>
<sequence>MFGNGRAGHAICDYHPGHYKQYPLAHGFT</sequence>
<reference evidence="1 3" key="1">
    <citation type="submission" date="2018-06" db="EMBL/GenBank/DDBJ databases">
        <authorList>
            <consortium name="Pathogen Informatics"/>
            <person name="Doyle S."/>
        </authorList>
    </citation>
    <scope>NUCLEOTIDE SEQUENCE [LARGE SCALE GENOMIC DNA]</scope>
    <source>
        <strain evidence="1 3">NCTC8684</strain>
    </source>
</reference>
<organism evidence="2 4">
    <name type="scientific">Chromobacterium violaceum</name>
    <dbReference type="NCBI Taxonomy" id="536"/>
    <lineage>
        <taxon>Bacteria</taxon>
        <taxon>Pseudomonadati</taxon>
        <taxon>Pseudomonadota</taxon>
        <taxon>Betaproteobacteria</taxon>
        <taxon>Neisseriales</taxon>
        <taxon>Chromobacteriaceae</taxon>
        <taxon>Chromobacterium</taxon>
    </lineage>
</organism>
<accession>A0A381EUW0</accession>
<gene>
    <name evidence="1" type="ORF">NCTC8684_01396</name>
    <name evidence="2" type="ORF">NCTC9695_03650</name>
</gene>
<evidence type="ECO:0000313" key="1">
    <source>
        <dbReference type="EMBL" id="SUX32319.1"/>
    </source>
</evidence>
<evidence type="ECO:0000313" key="3">
    <source>
        <dbReference type="Proteomes" id="UP000254029"/>
    </source>
</evidence>
<evidence type="ECO:0000313" key="2">
    <source>
        <dbReference type="EMBL" id="VEB43196.1"/>
    </source>
</evidence>
<name>A0A381EUW0_CHRVL</name>
<dbReference type="EMBL" id="LR134182">
    <property type="protein sequence ID" value="VEB43196.1"/>
    <property type="molecule type" value="Genomic_DNA"/>
</dbReference>
<dbReference type="Proteomes" id="UP000275777">
    <property type="component" value="Chromosome"/>
</dbReference>
<reference evidence="2 4" key="2">
    <citation type="submission" date="2018-12" db="EMBL/GenBank/DDBJ databases">
        <authorList>
            <consortium name="Pathogen Informatics"/>
        </authorList>
    </citation>
    <scope>NUCLEOTIDE SEQUENCE [LARGE SCALE GENOMIC DNA]</scope>
    <source>
        <strain evidence="2 4">NCTC9695</strain>
    </source>
</reference>